<comment type="similarity">
    <text evidence="4">Belongs to the XPC family.</text>
</comment>
<dbReference type="GO" id="GO:0071942">
    <property type="term" value="C:XPC complex"/>
    <property type="evidence" value="ECO:0007669"/>
    <property type="project" value="TreeGrafter"/>
</dbReference>
<evidence type="ECO:0000313" key="24">
    <source>
        <dbReference type="EMBL" id="CAI5767423.1"/>
    </source>
</evidence>
<feature type="compositionally biased region" description="Basic and acidic residues" evidence="20">
    <location>
        <begin position="593"/>
        <end position="608"/>
    </location>
</feature>
<evidence type="ECO:0000256" key="7">
    <source>
        <dbReference type="ARBA" id="ARBA00022499"/>
    </source>
</evidence>
<evidence type="ECO:0000256" key="18">
    <source>
        <dbReference type="ARBA" id="ARBA00081564"/>
    </source>
</evidence>
<feature type="domain" description="Rad4 beta-hairpin" evidence="23">
    <location>
        <begin position="951"/>
        <end position="1025"/>
    </location>
</feature>
<evidence type="ECO:0000256" key="5">
    <source>
        <dbReference type="ARBA" id="ARBA00022454"/>
    </source>
</evidence>
<keyword evidence="11" id="KW-0805">Transcription regulation</keyword>
<dbReference type="PANTHER" id="PTHR12135:SF0">
    <property type="entry name" value="DNA REPAIR PROTEIN COMPLEMENTING XP-C CELLS"/>
    <property type="match status" value="1"/>
</dbReference>
<evidence type="ECO:0000259" key="22">
    <source>
        <dbReference type="SMART" id="SM01031"/>
    </source>
</evidence>
<evidence type="ECO:0000256" key="15">
    <source>
        <dbReference type="ARBA" id="ARBA00023242"/>
    </source>
</evidence>
<organism evidence="24 25">
    <name type="scientific">Podarcis lilfordi</name>
    <name type="common">Lilford's wall lizard</name>
    <dbReference type="NCBI Taxonomy" id="74358"/>
    <lineage>
        <taxon>Eukaryota</taxon>
        <taxon>Metazoa</taxon>
        <taxon>Chordata</taxon>
        <taxon>Craniata</taxon>
        <taxon>Vertebrata</taxon>
        <taxon>Euteleostomi</taxon>
        <taxon>Lepidosauria</taxon>
        <taxon>Squamata</taxon>
        <taxon>Bifurcata</taxon>
        <taxon>Unidentata</taxon>
        <taxon>Episquamata</taxon>
        <taxon>Laterata</taxon>
        <taxon>Lacertibaenia</taxon>
        <taxon>Lacertidae</taxon>
        <taxon>Podarcis</taxon>
    </lineage>
</organism>
<keyword evidence="25" id="KW-1185">Reference proteome</keyword>
<dbReference type="NCBIfam" id="TIGR00605">
    <property type="entry name" value="rad4"/>
    <property type="match status" value="1"/>
</dbReference>
<keyword evidence="10" id="KW-0832">Ubl conjugation</keyword>
<keyword evidence="13" id="KW-0804">Transcription</keyword>
<comment type="subunit">
    <text evidence="17">Component of the XPC complex composed of XPC, RAD23B and CETN2. Interacts with RAD23A; the interaction is suggesting the existence of a functional equivalent variant XPC complex. Interacts with TDG; the interaction is demonstrated using the XPC:RAD23B dimer. Interacts with SMUG1; the interaction is demonstrated using the XPC:RAD23B dimer. Interacts with DDB2. Interacts with CCNH, GTF2H1 and ERCC3. Interacts with E2F1 and KAT2A; leading to KAT2A recruitment to promoters and subsequent acetylation of histones.</text>
</comment>
<dbReference type="GO" id="GO:0005737">
    <property type="term" value="C:cytoplasm"/>
    <property type="evidence" value="ECO:0007669"/>
    <property type="project" value="UniProtKB-SubCell"/>
</dbReference>
<feature type="compositionally biased region" description="Basic and acidic residues" evidence="20">
    <location>
        <begin position="222"/>
        <end position="232"/>
    </location>
</feature>
<feature type="compositionally biased region" description="Basic and acidic residues" evidence="20">
    <location>
        <begin position="277"/>
        <end position="295"/>
    </location>
</feature>
<feature type="region of interest" description="Disordered" evidence="20">
    <location>
        <begin position="181"/>
        <end position="317"/>
    </location>
</feature>
<keyword evidence="5" id="KW-0158">Chromosome</keyword>
<dbReference type="InterPro" id="IPR018326">
    <property type="entry name" value="Rad4_beta-hairpin_dom1"/>
</dbReference>
<dbReference type="InterPro" id="IPR018327">
    <property type="entry name" value="BHD_2"/>
</dbReference>
<feature type="domain" description="Rad4 beta-hairpin" evidence="21">
    <location>
        <begin position="830"/>
        <end position="882"/>
    </location>
</feature>
<dbReference type="InterPro" id="IPR038765">
    <property type="entry name" value="Papain-like_cys_pep_sf"/>
</dbReference>
<dbReference type="GO" id="GO:0006289">
    <property type="term" value="P:nucleotide-excision repair"/>
    <property type="evidence" value="ECO:0007669"/>
    <property type="project" value="InterPro"/>
</dbReference>
<dbReference type="Proteomes" id="UP001178461">
    <property type="component" value="Chromosome 2"/>
</dbReference>
<feature type="coiled-coil region" evidence="19">
    <location>
        <begin position="1020"/>
        <end position="1047"/>
    </location>
</feature>
<dbReference type="SMART" id="SM01032">
    <property type="entry name" value="BHD_3"/>
    <property type="match status" value="1"/>
</dbReference>
<dbReference type="FunFam" id="2.20.20.110:FF:000001">
    <property type="entry name" value="DNA repair protein complementing XP-C cells"/>
    <property type="match status" value="1"/>
</dbReference>
<dbReference type="GO" id="GO:1901987">
    <property type="term" value="P:regulation of cell cycle phase transition"/>
    <property type="evidence" value="ECO:0007669"/>
    <property type="project" value="UniProtKB-ARBA"/>
</dbReference>
<feature type="compositionally biased region" description="Polar residues" evidence="20">
    <location>
        <begin position="187"/>
        <end position="196"/>
    </location>
</feature>
<comment type="function">
    <text evidence="16">In absence of DNA repair, the XPC complex also acts as a transcription coactivator: XPC interacts with the DNA-binding transcription factor E2F1 at a subset of promoters to recruit KAT2A and histone acetyltransferase complexes (HAT). KAT2A recruitment specifically promotes acetylation of histone variant H2A.Z.1/H2A.Z, but not H2A.Z.2/H2A.V, thereby promoting expression of target genes.</text>
</comment>
<evidence type="ECO:0000256" key="16">
    <source>
        <dbReference type="ARBA" id="ARBA00053804"/>
    </source>
</evidence>
<dbReference type="InterPro" id="IPR018328">
    <property type="entry name" value="Rad4_beta-hairpin_dom3"/>
</dbReference>
<sequence>MPASETSANNAVALCSPPPQTTTAARAHICRKARRNPAIGRIWSACFLIATRWLFASPSHGADLVRFAQAASCTPLRPGTEGTSGRRSNASCQPSIARGHLREKGRTTDATTLLFVLSSFPPSLRPSWLFWLFSFVSPSAPAGGFSRAPLPLLLQADLPWIRMAKKRKGVVQLPRVGKKLKGEVVASASSSGPKTRQQQQEDDFEEEKPSQKKRLPKTASGKKKEKEQERDIVQPPCRNSNQKGPKPKVKEEKNKVVESKGSCKKRVKCSGLQNTPLKKETNAKKESPVTKRKRDEEEDGDDDDEDDESEDEWEDVEELHQPEIEILKELPAPALPNKTVEIEIETPEQAKKRERREKRQVEFETYLRRMMKRFNKGVHEDTHKVHLLCLLANGFHRNRICSQPDLQAIGLSIIPTHFTKVPAGRVDRLFLSNLVKWFVATFTVNGELSDSEESWQSTLERRFAVYAARDEEELVHIFLLILRALQLLCRLVLSLQPIPLKVSAGKGKTSSSKKRSLSAVSEESGGSAKKPKRASKKCAGPGKVKLEAGQEKVLSGSQEADRKSSPTGAKRTVNKPTARRSAEEEKEPSVSNLREKGGMGRTKNDRLRKVASKVSYKEESGSDDGRDSEFHASEEDEDESSISDEDFETPKRKQRSSLGTPKAKAALNNRRKSGPAVLNVPKNSQTVESSLGKAATPGSSNPSKKRNKIISSDEDEGGDVGPGKQRGTDQWLEVFLEREDKWVSVDCVHGTVGQPLLCFRHATKPVCYIIGIDNDGCVKDVTQRYDPAWMTSTRKCRVDSEWWEDTLEPYRSPFVEREKKEEREFLVKLQDQPLPTAIGEYKNHPLYALKRHLLKYEAIYPETAAILGYCRGEAVYSRDCIHTLHSKDTWLKQARVVRIGEVPYKMVIGYSNQARKARMAEPANRDKKDLPLFGLWQTEEYQPPVAVDGRVPRNEFGNVYLFQPGMLPIGCVQLKLPNLHRVARKLDIDCVPAVTGFDFHGGYSHAVTEGYVICEEYKEVLVAAWENEEAEREKKEKEKREKRVLGNWKLLTKGLLIKERLKRRYSIKNEAAGAMVTPGGGFSSDEDEGGGEPSSETPAGDVDVSWPQNRQLEQEREGGKRTRKSKREKKGEAKYLFPFEKL</sequence>
<dbReference type="FunFam" id="3.90.260.10:FF:000003">
    <property type="entry name" value="XPC complex subunit, DNA damage recognition and repair factor"/>
    <property type="match status" value="1"/>
</dbReference>
<keyword evidence="14" id="KW-0234">DNA repair</keyword>
<gene>
    <name evidence="24" type="ORF">PODLI_1B020424</name>
</gene>
<evidence type="ECO:0000259" key="23">
    <source>
        <dbReference type="SMART" id="SM01032"/>
    </source>
</evidence>
<evidence type="ECO:0000256" key="17">
    <source>
        <dbReference type="ARBA" id="ARBA00062749"/>
    </source>
</evidence>
<dbReference type="GO" id="GO:0003684">
    <property type="term" value="F:damaged DNA binding"/>
    <property type="evidence" value="ECO:0007669"/>
    <property type="project" value="InterPro"/>
</dbReference>
<evidence type="ECO:0000256" key="14">
    <source>
        <dbReference type="ARBA" id="ARBA00023204"/>
    </source>
</evidence>
<dbReference type="Pfam" id="PF03835">
    <property type="entry name" value="Rad4"/>
    <property type="match status" value="1"/>
</dbReference>
<name>A0AA35P050_9SAUR</name>
<dbReference type="Pfam" id="PF10403">
    <property type="entry name" value="BHD_1"/>
    <property type="match status" value="1"/>
</dbReference>
<evidence type="ECO:0000256" key="3">
    <source>
        <dbReference type="ARBA" id="ARBA00004496"/>
    </source>
</evidence>
<dbReference type="GO" id="GO:0005694">
    <property type="term" value="C:chromosome"/>
    <property type="evidence" value="ECO:0007669"/>
    <property type="project" value="UniProtKB-SubCell"/>
</dbReference>
<evidence type="ECO:0000256" key="20">
    <source>
        <dbReference type="SAM" id="MobiDB-lite"/>
    </source>
</evidence>
<evidence type="ECO:0000256" key="10">
    <source>
        <dbReference type="ARBA" id="ARBA00022843"/>
    </source>
</evidence>
<keyword evidence="8" id="KW-0597">Phosphoprotein</keyword>
<evidence type="ECO:0000256" key="19">
    <source>
        <dbReference type="SAM" id="Coils"/>
    </source>
</evidence>
<feature type="compositionally biased region" description="Basic residues" evidence="20">
    <location>
        <begin position="211"/>
        <end position="221"/>
    </location>
</feature>
<accession>A0AA35P050</accession>
<dbReference type="Pfam" id="PF10404">
    <property type="entry name" value="BHD_2"/>
    <property type="match status" value="1"/>
</dbReference>
<dbReference type="InterPro" id="IPR042488">
    <property type="entry name" value="Rad4_BHD3_sf"/>
</dbReference>
<evidence type="ECO:0000313" key="25">
    <source>
        <dbReference type="Proteomes" id="UP001178461"/>
    </source>
</evidence>
<dbReference type="Gene3D" id="3.90.260.10">
    <property type="entry name" value="Transglutaminase-like"/>
    <property type="match status" value="2"/>
</dbReference>
<evidence type="ECO:0000256" key="1">
    <source>
        <dbReference type="ARBA" id="ARBA00004123"/>
    </source>
</evidence>
<keyword evidence="6" id="KW-0963">Cytoplasm</keyword>
<dbReference type="AlphaFoldDB" id="A0AA35P050"/>
<dbReference type="GO" id="GO:0003697">
    <property type="term" value="F:single-stranded DNA binding"/>
    <property type="evidence" value="ECO:0007669"/>
    <property type="project" value="TreeGrafter"/>
</dbReference>
<reference evidence="24" key="1">
    <citation type="submission" date="2022-12" db="EMBL/GenBank/DDBJ databases">
        <authorList>
            <person name="Alioto T."/>
            <person name="Alioto T."/>
            <person name="Gomez Garrido J."/>
        </authorList>
    </citation>
    <scope>NUCLEOTIDE SEQUENCE</scope>
</reference>
<keyword evidence="15" id="KW-0539">Nucleus</keyword>
<dbReference type="InterPro" id="IPR018026">
    <property type="entry name" value="DNA_repair_Rad4-like"/>
</dbReference>
<evidence type="ECO:0000256" key="12">
    <source>
        <dbReference type="ARBA" id="ARBA00023125"/>
    </source>
</evidence>
<keyword evidence="12" id="KW-0238">DNA-binding</keyword>
<dbReference type="GO" id="GO:0070914">
    <property type="term" value="P:UV-damage excision repair"/>
    <property type="evidence" value="ECO:0007669"/>
    <property type="project" value="UniProtKB-ARBA"/>
</dbReference>
<keyword evidence="7" id="KW-1017">Isopeptide bond</keyword>
<keyword evidence="9" id="KW-0227">DNA damage</keyword>
<feature type="compositionally biased region" description="Basic and acidic residues" evidence="20">
    <location>
        <begin position="248"/>
        <end position="258"/>
    </location>
</feature>
<feature type="region of interest" description="Disordered" evidence="20">
    <location>
        <begin position="1075"/>
        <end position="1142"/>
    </location>
</feature>
<dbReference type="PANTHER" id="PTHR12135">
    <property type="entry name" value="DNA REPAIR PROTEIN XP-C / RAD4"/>
    <property type="match status" value="1"/>
</dbReference>
<dbReference type="EMBL" id="OX395127">
    <property type="protein sequence ID" value="CAI5767423.1"/>
    <property type="molecule type" value="Genomic_DNA"/>
</dbReference>
<evidence type="ECO:0000256" key="13">
    <source>
        <dbReference type="ARBA" id="ARBA00023163"/>
    </source>
</evidence>
<evidence type="ECO:0000256" key="9">
    <source>
        <dbReference type="ARBA" id="ARBA00022763"/>
    </source>
</evidence>
<feature type="compositionally biased region" description="Acidic residues" evidence="20">
    <location>
        <begin position="296"/>
        <end position="317"/>
    </location>
</feature>
<protein>
    <recommendedName>
        <fullName evidence="18">p125</fullName>
    </recommendedName>
</protein>
<evidence type="ECO:0000256" key="4">
    <source>
        <dbReference type="ARBA" id="ARBA00009525"/>
    </source>
</evidence>
<dbReference type="InterPro" id="IPR018325">
    <property type="entry name" value="Rad4/PNGase_transGLS-fold"/>
</dbReference>
<evidence type="ECO:0000256" key="2">
    <source>
        <dbReference type="ARBA" id="ARBA00004286"/>
    </source>
</evidence>
<dbReference type="Pfam" id="PF10405">
    <property type="entry name" value="BHD_3"/>
    <property type="match status" value="1"/>
</dbReference>
<feature type="region of interest" description="Disordered" evidence="20">
    <location>
        <begin position="503"/>
        <end position="726"/>
    </location>
</feature>
<dbReference type="Gene3D" id="2.20.20.110">
    <property type="entry name" value="Rad4, beta-hairpin domain BHD1"/>
    <property type="match status" value="1"/>
</dbReference>
<evidence type="ECO:0000256" key="6">
    <source>
        <dbReference type="ARBA" id="ARBA00022490"/>
    </source>
</evidence>
<keyword evidence="19" id="KW-0175">Coiled coil</keyword>
<dbReference type="Gene3D" id="3.30.70.2460">
    <property type="entry name" value="Rad4, beta-hairpin domain BHD3"/>
    <property type="match status" value="1"/>
</dbReference>
<dbReference type="FunFam" id="3.30.70.2460:FF:000001">
    <property type="entry name" value="DNA repair protein Rad4 family"/>
    <property type="match status" value="1"/>
</dbReference>
<dbReference type="SUPFAM" id="SSF54001">
    <property type="entry name" value="Cysteine proteinases"/>
    <property type="match status" value="1"/>
</dbReference>
<evidence type="ECO:0000256" key="11">
    <source>
        <dbReference type="ARBA" id="ARBA00023015"/>
    </source>
</evidence>
<dbReference type="InterPro" id="IPR004583">
    <property type="entry name" value="DNA_repair_Rad4"/>
</dbReference>
<feature type="compositionally biased region" description="Acidic residues" evidence="20">
    <location>
        <begin position="634"/>
        <end position="647"/>
    </location>
</feature>
<feature type="compositionally biased region" description="Basic and acidic residues" evidence="20">
    <location>
        <begin position="615"/>
        <end position="633"/>
    </location>
</feature>
<dbReference type="GO" id="GO:0006298">
    <property type="term" value="P:mismatch repair"/>
    <property type="evidence" value="ECO:0007669"/>
    <property type="project" value="TreeGrafter"/>
</dbReference>
<dbReference type="SMART" id="SM01031">
    <property type="entry name" value="BHD_2"/>
    <property type="match status" value="1"/>
</dbReference>
<dbReference type="SMART" id="SM01030">
    <property type="entry name" value="BHD_1"/>
    <property type="match status" value="1"/>
</dbReference>
<evidence type="ECO:0000259" key="21">
    <source>
        <dbReference type="SMART" id="SM01030"/>
    </source>
</evidence>
<dbReference type="GO" id="GO:0007346">
    <property type="term" value="P:regulation of mitotic cell cycle"/>
    <property type="evidence" value="ECO:0007669"/>
    <property type="project" value="UniProtKB-ARBA"/>
</dbReference>
<dbReference type="InterPro" id="IPR036985">
    <property type="entry name" value="Transglutaminase-like_sf"/>
</dbReference>
<comment type="subcellular location">
    <subcellularLocation>
        <location evidence="2">Chromosome</location>
    </subcellularLocation>
    <subcellularLocation>
        <location evidence="3">Cytoplasm</location>
    </subcellularLocation>
    <subcellularLocation>
        <location evidence="1">Nucleus</location>
    </subcellularLocation>
</comment>
<proteinExistence type="inferred from homology"/>
<feature type="domain" description="Rad4 beta-hairpin" evidence="22">
    <location>
        <begin position="884"/>
        <end position="944"/>
    </location>
</feature>
<evidence type="ECO:0000256" key="8">
    <source>
        <dbReference type="ARBA" id="ARBA00022553"/>
    </source>
</evidence>
<dbReference type="GO" id="GO:0000111">
    <property type="term" value="C:nucleotide-excision repair factor 2 complex"/>
    <property type="evidence" value="ECO:0007669"/>
    <property type="project" value="TreeGrafter"/>
</dbReference>